<proteinExistence type="predicted"/>
<dbReference type="GO" id="GO:0006435">
    <property type="term" value="P:threonyl-tRNA aminoacylation"/>
    <property type="evidence" value="ECO:0007669"/>
    <property type="project" value="TreeGrafter"/>
</dbReference>
<dbReference type="Pfam" id="PF00587">
    <property type="entry name" value="tRNA-synt_2b"/>
    <property type="match status" value="1"/>
</dbReference>
<name>A0AAP0BBN1_9ASPA</name>
<protein>
    <recommendedName>
        <fullName evidence="2">Aminoacyl-tRNA synthetase class II (G/ P/ S/T) domain-containing protein</fullName>
    </recommendedName>
</protein>
<dbReference type="SUPFAM" id="SSF55681">
    <property type="entry name" value="Class II aaRS and biotin synthetases"/>
    <property type="match status" value="1"/>
</dbReference>
<reference evidence="3 4" key="1">
    <citation type="journal article" date="2022" name="Nat. Plants">
        <title>Genomes of leafy and leafless Platanthera orchids illuminate the evolution of mycoheterotrophy.</title>
        <authorList>
            <person name="Li M.H."/>
            <person name="Liu K.W."/>
            <person name="Li Z."/>
            <person name="Lu H.C."/>
            <person name="Ye Q.L."/>
            <person name="Zhang D."/>
            <person name="Wang J.Y."/>
            <person name="Li Y.F."/>
            <person name="Zhong Z.M."/>
            <person name="Liu X."/>
            <person name="Yu X."/>
            <person name="Liu D.K."/>
            <person name="Tu X.D."/>
            <person name="Liu B."/>
            <person name="Hao Y."/>
            <person name="Liao X.Y."/>
            <person name="Jiang Y.T."/>
            <person name="Sun W.H."/>
            <person name="Chen J."/>
            <person name="Chen Y.Q."/>
            <person name="Ai Y."/>
            <person name="Zhai J.W."/>
            <person name="Wu S.S."/>
            <person name="Zhou Z."/>
            <person name="Hsiao Y.Y."/>
            <person name="Wu W.L."/>
            <person name="Chen Y.Y."/>
            <person name="Lin Y.F."/>
            <person name="Hsu J.L."/>
            <person name="Li C.Y."/>
            <person name="Wang Z.W."/>
            <person name="Zhao X."/>
            <person name="Zhong W.Y."/>
            <person name="Ma X.K."/>
            <person name="Ma L."/>
            <person name="Huang J."/>
            <person name="Chen G.Z."/>
            <person name="Huang M.Z."/>
            <person name="Huang L."/>
            <person name="Peng D.H."/>
            <person name="Luo Y.B."/>
            <person name="Zou S.Q."/>
            <person name="Chen S.P."/>
            <person name="Lan S."/>
            <person name="Tsai W.C."/>
            <person name="Van de Peer Y."/>
            <person name="Liu Z.J."/>
        </authorList>
    </citation>
    <scope>NUCLEOTIDE SEQUENCE [LARGE SCALE GENOMIC DNA]</scope>
    <source>
        <strain evidence="3">Lor287</strain>
    </source>
</reference>
<dbReference type="InterPro" id="IPR002314">
    <property type="entry name" value="aa-tRNA-synt_IIb"/>
</dbReference>
<evidence type="ECO:0000259" key="2">
    <source>
        <dbReference type="Pfam" id="PF00587"/>
    </source>
</evidence>
<organism evidence="3 4">
    <name type="scientific">Platanthera zijinensis</name>
    <dbReference type="NCBI Taxonomy" id="2320716"/>
    <lineage>
        <taxon>Eukaryota</taxon>
        <taxon>Viridiplantae</taxon>
        <taxon>Streptophyta</taxon>
        <taxon>Embryophyta</taxon>
        <taxon>Tracheophyta</taxon>
        <taxon>Spermatophyta</taxon>
        <taxon>Magnoliopsida</taxon>
        <taxon>Liliopsida</taxon>
        <taxon>Asparagales</taxon>
        <taxon>Orchidaceae</taxon>
        <taxon>Orchidoideae</taxon>
        <taxon>Orchideae</taxon>
        <taxon>Orchidinae</taxon>
        <taxon>Platanthera</taxon>
    </lineage>
</organism>
<feature type="domain" description="Aminoacyl-tRNA synthetase class II (G/ P/ S/T)" evidence="2">
    <location>
        <begin position="2"/>
        <end position="109"/>
    </location>
</feature>
<dbReference type="EMBL" id="JBBWWQ010000011">
    <property type="protein sequence ID" value="KAK8935304.1"/>
    <property type="molecule type" value="Genomic_DNA"/>
</dbReference>
<dbReference type="PANTHER" id="PTHR11451:SF44">
    <property type="entry name" value="THREONINE--TRNA LIGASE, CHLOROPLASTIC_MITOCHONDRIAL 2"/>
    <property type="match status" value="1"/>
</dbReference>
<sequence>MQDDAHIFCLEDQIREEIKGVLELTEEILLQFGFRKYEVNLSTRPQNFIGSDEIWEKATAAIRDALDDKGWDYQVDEGGGAFYGPKIDLKIEDALGRKWQCSTVQATQSHPPLLKYPWTSPKSLIQTIPPKTFYVDSTLQPDSPISLSSSWTPLSNNNPNSHLYYLLRLLQQEIPANNLHSRRMHVSMIYIKI</sequence>
<keyword evidence="1" id="KW-0648">Protein biosynthesis</keyword>
<dbReference type="AlphaFoldDB" id="A0AAP0BBN1"/>
<dbReference type="GO" id="GO:0004829">
    <property type="term" value="F:threonine-tRNA ligase activity"/>
    <property type="evidence" value="ECO:0007669"/>
    <property type="project" value="TreeGrafter"/>
</dbReference>
<dbReference type="Proteomes" id="UP001418222">
    <property type="component" value="Unassembled WGS sequence"/>
</dbReference>
<dbReference type="PANTHER" id="PTHR11451">
    <property type="entry name" value="THREONINE-TRNA LIGASE"/>
    <property type="match status" value="1"/>
</dbReference>
<keyword evidence="4" id="KW-1185">Reference proteome</keyword>
<accession>A0AAP0BBN1</accession>
<evidence type="ECO:0000256" key="1">
    <source>
        <dbReference type="ARBA" id="ARBA00022917"/>
    </source>
</evidence>
<dbReference type="GO" id="GO:0009570">
    <property type="term" value="C:chloroplast stroma"/>
    <property type="evidence" value="ECO:0007669"/>
    <property type="project" value="TreeGrafter"/>
</dbReference>
<evidence type="ECO:0000313" key="3">
    <source>
        <dbReference type="EMBL" id="KAK8935304.1"/>
    </source>
</evidence>
<evidence type="ECO:0000313" key="4">
    <source>
        <dbReference type="Proteomes" id="UP001418222"/>
    </source>
</evidence>
<dbReference type="Gene3D" id="3.30.930.10">
    <property type="entry name" value="Bira Bifunctional Protein, Domain 2"/>
    <property type="match status" value="1"/>
</dbReference>
<dbReference type="InterPro" id="IPR045864">
    <property type="entry name" value="aa-tRNA-synth_II/BPL/LPL"/>
</dbReference>
<dbReference type="GO" id="GO:0005524">
    <property type="term" value="F:ATP binding"/>
    <property type="evidence" value="ECO:0007669"/>
    <property type="project" value="InterPro"/>
</dbReference>
<gene>
    <name evidence="3" type="ORF">KSP39_PZI013989</name>
</gene>
<comment type="caution">
    <text evidence="3">The sequence shown here is derived from an EMBL/GenBank/DDBJ whole genome shotgun (WGS) entry which is preliminary data.</text>
</comment>